<dbReference type="RefSeq" id="WP_407594440.1">
    <property type="nucleotide sequence ID" value="NZ_JBHDIY010000004.1"/>
</dbReference>
<sequence length="76" mass="8360">MPAPLRKPTNLSIDATLLQEARDLDINLSRAAEQGLEDAVAQARAAQWKRDNAAALQSSNAWVQDNGLPLAKYRNF</sequence>
<evidence type="ECO:0000256" key="1">
    <source>
        <dbReference type="ARBA" id="ARBA00022649"/>
    </source>
</evidence>
<dbReference type="EMBL" id="JBHDIY010000004">
    <property type="protein sequence ID" value="MFL4472283.1"/>
    <property type="molecule type" value="Genomic_DNA"/>
</dbReference>
<proteinExistence type="predicted"/>
<evidence type="ECO:0000313" key="2">
    <source>
        <dbReference type="EMBL" id="MFL4472283.1"/>
    </source>
</evidence>
<reference evidence="2 3" key="1">
    <citation type="submission" date="2024-08" db="EMBL/GenBank/DDBJ databases">
        <title>Tateyamaria sp. nov., isolated from marine algae.</title>
        <authorList>
            <person name="Choi B.J."/>
            <person name="Kim J.M."/>
            <person name="Lee J.K."/>
            <person name="Choi D.G."/>
            <person name="Bayburt H."/>
            <person name="Baek J.H."/>
            <person name="Han D.M."/>
            <person name="Jeon C.O."/>
        </authorList>
    </citation>
    <scope>NUCLEOTIDE SEQUENCE [LARGE SCALE GENOMIC DNA]</scope>
    <source>
        <strain evidence="2 3">KMU-156</strain>
    </source>
</reference>
<dbReference type="InterPro" id="IPR009956">
    <property type="entry name" value="Post-segregation_anti-tox_CcdA"/>
</dbReference>
<dbReference type="Proteomes" id="UP001627408">
    <property type="component" value="Unassembled WGS sequence"/>
</dbReference>
<comment type="caution">
    <text evidence="2">The sequence shown here is derived from an EMBL/GenBank/DDBJ whole genome shotgun (WGS) entry which is preliminary data.</text>
</comment>
<gene>
    <name evidence="2" type="ORF">ACERZ8_21250</name>
</gene>
<protein>
    <submittedName>
        <fullName evidence="2">Type II toxin-antitoxin system CcdA family antitoxin</fullName>
    </submittedName>
</protein>
<accession>A0ABW8UYQ2</accession>
<keyword evidence="3" id="KW-1185">Reference proteome</keyword>
<organism evidence="2 3">
    <name type="scientific">Tateyamaria armeniaca</name>
    <dbReference type="NCBI Taxonomy" id="2518930"/>
    <lineage>
        <taxon>Bacteria</taxon>
        <taxon>Pseudomonadati</taxon>
        <taxon>Pseudomonadota</taxon>
        <taxon>Alphaproteobacteria</taxon>
        <taxon>Rhodobacterales</taxon>
        <taxon>Roseobacteraceae</taxon>
        <taxon>Tateyamaria</taxon>
    </lineage>
</organism>
<evidence type="ECO:0000313" key="3">
    <source>
        <dbReference type="Proteomes" id="UP001627408"/>
    </source>
</evidence>
<keyword evidence="1" id="KW-1277">Toxin-antitoxin system</keyword>
<dbReference type="Pfam" id="PF07362">
    <property type="entry name" value="CcdA"/>
    <property type="match status" value="1"/>
</dbReference>
<name>A0ABW8UYQ2_9RHOB</name>